<evidence type="ECO:0000256" key="1">
    <source>
        <dbReference type="SAM" id="MobiDB-lite"/>
    </source>
</evidence>
<gene>
    <name evidence="2" type="primary">Dsim\GD10428</name>
    <name evidence="2" type="ORF">Dsim_GD10428</name>
</gene>
<dbReference type="Proteomes" id="UP000000304">
    <property type="component" value="Chromosome 2R"/>
</dbReference>
<keyword evidence="3" id="KW-1185">Reference proteome</keyword>
<name>B4QDR3_DROSI</name>
<evidence type="ECO:0000313" key="2">
    <source>
        <dbReference type="EMBL" id="EDX05925.1"/>
    </source>
</evidence>
<sequence>MAAQLSSAQREQEEQEEEQQQEEVARAIWIAKPLQCHRLNGLAVQLPRPLDKHEHEHSDREWE</sequence>
<protein>
    <submittedName>
        <fullName evidence="2">GD10428</fullName>
    </submittedName>
</protein>
<dbReference type="EMBL" id="CM000362">
    <property type="protein sequence ID" value="EDX05925.1"/>
    <property type="molecule type" value="Genomic_DNA"/>
</dbReference>
<feature type="region of interest" description="Disordered" evidence="1">
    <location>
        <begin position="1"/>
        <end position="23"/>
    </location>
</feature>
<dbReference type="AlphaFoldDB" id="B4QDR3"/>
<accession>B4QDR3</accession>
<evidence type="ECO:0000313" key="3">
    <source>
        <dbReference type="Proteomes" id="UP000000304"/>
    </source>
</evidence>
<dbReference type="HOGENOM" id="CLU_2888165_0_0_1"/>
<organism evidence="2 3">
    <name type="scientific">Drosophila simulans</name>
    <name type="common">Fruit fly</name>
    <dbReference type="NCBI Taxonomy" id="7240"/>
    <lineage>
        <taxon>Eukaryota</taxon>
        <taxon>Metazoa</taxon>
        <taxon>Ecdysozoa</taxon>
        <taxon>Arthropoda</taxon>
        <taxon>Hexapoda</taxon>
        <taxon>Insecta</taxon>
        <taxon>Pterygota</taxon>
        <taxon>Neoptera</taxon>
        <taxon>Endopterygota</taxon>
        <taxon>Diptera</taxon>
        <taxon>Brachycera</taxon>
        <taxon>Muscomorpha</taxon>
        <taxon>Ephydroidea</taxon>
        <taxon>Drosophilidae</taxon>
        <taxon>Drosophila</taxon>
        <taxon>Sophophora</taxon>
    </lineage>
</organism>
<proteinExistence type="predicted"/>
<reference evidence="2 3" key="1">
    <citation type="journal article" date="2007" name="Nature">
        <title>Evolution of genes and genomes on the Drosophila phylogeny.</title>
        <authorList>
            <consortium name="Drosophila 12 Genomes Consortium"/>
            <person name="Clark A.G."/>
            <person name="Eisen M.B."/>
            <person name="Smith D.R."/>
            <person name="Bergman C.M."/>
            <person name="Oliver B."/>
            <person name="Markow T.A."/>
            <person name="Kaufman T.C."/>
            <person name="Kellis M."/>
            <person name="Gelbart W."/>
            <person name="Iyer V.N."/>
            <person name="Pollard D.A."/>
            <person name="Sackton T.B."/>
            <person name="Larracuente A.M."/>
            <person name="Singh N.D."/>
            <person name="Abad J.P."/>
            <person name="Abt D.N."/>
            <person name="Adryan B."/>
            <person name="Aguade M."/>
            <person name="Akashi H."/>
            <person name="Anderson W.W."/>
            <person name="Aquadro C.F."/>
            <person name="Ardell D.H."/>
            <person name="Arguello R."/>
            <person name="Artieri C.G."/>
            <person name="Barbash D.A."/>
            <person name="Barker D."/>
            <person name="Barsanti P."/>
            <person name="Batterham P."/>
            <person name="Batzoglou S."/>
            <person name="Begun D."/>
            <person name="Bhutkar A."/>
            <person name="Blanco E."/>
            <person name="Bosak S.A."/>
            <person name="Bradley R.K."/>
            <person name="Brand A.D."/>
            <person name="Brent M.R."/>
            <person name="Brooks A.N."/>
            <person name="Brown R.H."/>
            <person name="Butlin R.K."/>
            <person name="Caggese C."/>
            <person name="Calvi B.R."/>
            <person name="Bernardo de Carvalho A."/>
            <person name="Caspi A."/>
            <person name="Castrezana S."/>
            <person name="Celniker S.E."/>
            <person name="Chang J.L."/>
            <person name="Chapple C."/>
            <person name="Chatterji S."/>
            <person name="Chinwalla A."/>
            <person name="Civetta A."/>
            <person name="Clifton S.W."/>
            <person name="Comeron J.M."/>
            <person name="Costello J.C."/>
            <person name="Coyne J.A."/>
            <person name="Daub J."/>
            <person name="David R.G."/>
            <person name="Delcher A.L."/>
            <person name="Delehaunty K."/>
            <person name="Do C.B."/>
            <person name="Ebling H."/>
            <person name="Edwards K."/>
            <person name="Eickbush T."/>
            <person name="Evans J.D."/>
            <person name="Filipski A."/>
            <person name="Findeiss S."/>
            <person name="Freyhult E."/>
            <person name="Fulton L."/>
            <person name="Fulton R."/>
            <person name="Garcia A.C."/>
            <person name="Gardiner A."/>
            <person name="Garfield D.A."/>
            <person name="Garvin B.E."/>
            <person name="Gibson G."/>
            <person name="Gilbert D."/>
            <person name="Gnerre S."/>
            <person name="Godfrey J."/>
            <person name="Good R."/>
            <person name="Gotea V."/>
            <person name="Gravely B."/>
            <person name="Greenberg A.J."/>
            <person name="Griffiths-Jones S."/>
            <person name="Gross S."/>
            <person name="Guigo R."/>
            <person name="Gustafson E.A."/>
            <person name="Haerty W."/>
            <person name="Hahn M.W."/>
            <person name="Halligan D.L."/>
            <person name="Halpern A.L."/>
            <person name="Halter G.M."/>
            <person name="Han M.V."/>
            <person name="Heger A."/>
            <person name="Hillier L."/>
            <person name="Hinrichs A.S."/>
            <person name="Holmes I."/>
            <person name="Hoskins R.A."/>
            <person name="Hubisz M.J."/>
            <person name="Hultmark D."/>
            <person name="Huntley M.A."/>
            <person name="Jaffe D.B."/>
            <person name="Jagadeeshan S."/>
            <person name="Jeck W.R."/>
            <person name="Johnson J."/>
            <person name="Jones C.D."/>
            <person name="Jordan W.C."/>
            <person name="Karpen G.H."/>
            <person name="Kataoka E."/>
            <person name="Keightley P.D."/>
            <person name="Kheradpour P."/>
            <person name="Kirkness E.F."/>
            <person name="Koerich L.B."/>
            <person name="Kristiansen K."/>
            <person name="Kudrna D."/>
            <person name="Kulathinal R.J."/>
            <person name="Kumar S."/>
            <person name="Kwok R."/>
            <person name="Lander E."/>
            <person name="Langley C.H."/>
            <person name="Lapoint R."/>
            <person name="Lazzaro B.P."/>
            <person name="Lee S.J."/>
            <person name="Levesque L."/>
            <person name="Li R."/>
            <person name="Lin C.F."/>
            <person name="Lin M.F."/>
            <person name="Lindblad-Toh K."/>
            <person name="Llopart A."/>
            <person name="Long M."/>
            <person name="Low L."/>
            <person name="Lozovsky E."/>
            <person name="Lu J."/>
            <person name="Luo M."/>
            <person name="Machado C.A."/>
            <person name="Makalowski W."/>
            <person name="Marzo M."/>
            <person name="Matsuda M."/>
            <person name="Matzkin L."/>
            <person name="McAllister B."/>
            <person name="McBride C.S."/>
            <person name="McKernan B."/>
            <person name="McKernan K."/>
            <person name="Mendez-Lago M."/>
            <person name="Minx P."/>
            <person name="Mollenhauer M.U."/>
            <person name="Montooth K."/>
            <person name="Mount S.M."/>
            <person name="Mu X."/>
            <person name="Myers E."/>
            <person name="Negre B."/>
            <person name="Newfeld S."/>
            <person name="Nielsen R."/>
            <person name="Noor M.A."/>
            <person name="O'Grady P."/>
            <person name="Pachter L."/>
            <person name="Papaceit M."/>
            <person name="Parisi M.J."/>
            <person name="Parisi M."/>
            <person name="Parts L."/>
            <person name="Pedersen J.S."/>
            <person name="Pesole G."/>
            <person name="Phillippy A.M."/>
            <person name="Ponting C.P."/>
            <person name="Pop M."/>
            <person name="Porcelli D."/>
            <person name="Powell J.R."/>
            <person name="Prohaska S."/>
            <person name="Pruitt K."/>
            <person name="Puig M."/>
            <person name="Quesneville H."/>
            <person name="Ram K.R."/>
            <person name="Rand D."/>
            <person name="Rasmussen M.D."/>
            <person name="Reed L.K."/>
            <person name="Reenan R."/>
            <person name="Reily A."/>
            <person name="Remington K.A."/>
            <person name="Rieger T.T."/>
            <person name="Ritchie M.G."/>
            <person name="Robin C."/>
            <person name="Rogers Y.H."/>
            <person name="Rohde C."/>
            <person name="Rozas J."/>
            <person name="Rubenfield M.J."/>
            <person name="Ruiz A."/>
            <person name="Russo S."/>
            <person name="Salzberg S.L."/>
            <person name="Sanchez-Gracia A."/>
            <person name="Saranga D.J."/>
            <person name="Sato H."/>
            <person name="Schaeffer S.W."/>
            <person name="Schatz M.C."/>
            <person name="Schlenke T."/>
            <person name="Schwartz R."/>
            <person name="Segarra C."/>
            <person name="Singh R.S."/>
            <person name="Sirot L."/>
            <person name="Sirota M."/>
            <person name="Sisneros N.B."/>
            <person name="Smith C.D."/>
            <person name="Smith T.F."/>
            <person name="Spieth J."/>
            <person name="Stage D.E."/>
            <person name="Stark A."/>
            <person name="Stephan W."/>
            <person name="Strausberg R.L."/>
            <person name="Strempel S."/>
            <person name="Sturgill D."/>
            <person name="Sutton G."/>
            <person name="Sutton G.G."/>
            <person name="Tao W."/>
            <person name="Teichmann S."/>
            <person name="Tobari Y.N."/>
            <person name="Tomimura Y."/>
            <person name="Tsolas J.M."/>
            <person name="Valente V.L."/>
            <person name="Venter E."/>
            <person name="Venter J.C."/>
            <person name="Vicario S."/>
            <person name="Vieira F.G."/>
            <person name="Vilella A.J."/>
            <person name="Villasante A."/>
            <person name="Walenz B."/>
            <person name="Wang J."/>
            <person name="Wasserman M."/>
            <person name="Watts T."/>
            <person name="Wilson D."/>
            <person name="Wilson R.K."/>
            <person name="Wing R.A."/>
            <person name="Wolfner M.F."/>
            <person name="Wong A."/>
            <person name="Wong G.K."/>
            <person name="Wu C.I."/>
            <person name="Wu G."/>
            <person name="Yamamoto D."/>
            <person name="Yang H.P."/>
            <person name="Yang S.P."/>
            <person name="Yorke J.A."/>
            <person name="Yoshida K."/>
            <person name="Zdobnov E."/>
            <person name="Zhang P."/>
            <person name="Zhang Y."/>
            <person name="Zimin A.V."/>
            <person name="Baldwin J."/>
            <person name="Abdouelleil A."/>
            <person name="Abdulkadir J."/>
            <person name="Abebe A."/>
            <person name="Abera B."/>
            <person name="Abreu J."/>
            <person name="Acer S.C."/>
            <person name="Aftuck L."/>
            <person name="Alexander A."/>
            <person name="An P."/>
            <person name="Anderson E."/>
            <person name="Anderson S."/>
            <person name="Arachi H."/>
            <person name="Azer M."/>
            <person name="Bachantsang P."/>
            <person name="Barry A."/>
            <person name="Bayul T."/>
            <person name="Berlin A."/>
            <person name="Bessette D."/>
            <person name="Bloom T."/>
            <person name="Blye J."/>
            <person name="Boguslavskiy L."/>
            <person name="Bonnet C."/>
            <person name="Boukhgalter B."/>
            <person name="Bourzgui I."/>
            <person name="Brown A."/>
            <person name="Cahill P."/>
            <person name="Channer S."/>
            <person name="Cheshatsang Y."/>
            <person name="Chuda L."/>
            <person name="Citroen M."/>
            <person name="Collymore A."/>
            <person name="Cooke P."/>
            <person name="Costello M."/>
            <person name="D'Aco K."/>
            <person name="Daza R."/>
            <person name="De Haan G."/>
            <person name="DeGray S."/>
            <person name="DeMaso C."/>
            <person name="Dhargay N."/>
            <person name="Dooley K."/>
            <person name="Dooley E."/>
            <person name="Doricent M."/>
            <person name="Dorje P."/>
            <person name="Dorjee K."/>
            <person name="Dupes A."/>
            <person name="Elong R."/>
            <person name="Falk J."/>
            <person name="Farina A."/>
            <person name="Faro S."/>
            <person name="Ferguson D."/>
            <person name="Fisher S."/>
            <person name="Foley C.D."/>
            <person name="Franke A."/>
            <person name="Friedrich D."/>
            <person name="Gadbois L."/>
            <person name="Gearin G."/>
            <person name="Gearin C.R."/>
            <person name="Giannoukos G."/>
            <person name="Goode T."/>
            <person name="Graham J."/>
            <person name="Grandbois E."/>
            <person name="Grewal S."/>
            <person name="Gyaltsen K."/>
            <person name="Hafez N."/>
            <person name="Hagos B."/>
            <person name="Hall J."/>
            <person name="Henson C."/>
            <person name="Hollinger A."/>
            <person name="Honan T."/>
            <person name="Huard M.D."/>
            <person name="Hughes L."/>
            <person name="Hurhula B."/>
            <person name="Husby M.E."/>
            <person name="Kamat A."/>
            <person name="Kanga B."/>
            <person name="Kashin S."/>
            <person name="Khazanovich D."/>
            <person name="Kisner P."/>
            <person name="Lance K."/>
            <person name="Lara M."/>
            <person name="Lee W."/>
            <person name="Lennon N."/>
            <person name="Letendre F."/>
            <person name="LeVine R."/>
            <person name="Lipovsky A."/>
            <person name="Liu X."/>
            <person name="Liu J."/>
            <person name="Liu S."/>
            <person name="Lokyitsang T."/>
            <person name="Lokyitsang Y."/>
            <person name="Lubonja R."/>
            <person name="Lui A."/>
            <person name="MacDonald P."/>
            <person name="Magnisalis V."/>
            <person name="Maru K."/>
            <person name="Matthews C."/>
            <person name="McCusker W."/>
            <person name="McDonough S."/>
            <person name="Mehta T."/>
            <person name="Meldrim J."/>
            <person name="Meneus L."/>
            <person name="Mihai O."/>
            <person name="Mihalev A."/>
            <person name="Mihova T."/>
            <person name="Mittelman R."/>
            <person name="Mlenga V."/>
            <person name="Montmayeur A."/>
            <person name="Mulrain L."/>
            <person name="Navidi A."/>
            <person name="Naylor J."/>
            <person name="Negash T."/>
            <person name="Nguyen T."/>
            <person name="Nguyen N."/>
            <person name="Nicol R."/>
            <person name="Norbu C."/>
            <person name="Norbu N."/>
            <person name="Novod N."/>
            <person name="O'Neill B."/>
            <person name="Osman S."/>
            <person name="Markiewicz E."/>
            <person name="Oyono O.L."/>
            <person name="Patti C."/>
            <person name="Phunkhang P."/>
            <person name="Pierre F."/>
            <person name="Priest M."/>
            <person name="Raghuraman S."/>
            <person name="Rege F."/>
            <person name="Reyes R."/>
            <person name="Rise C."/>
            <person name="Rogov P."/>
            <person name="Ross K."/>
            <person name="Ryan E."/>
            <person name="Settipalli S."/>
            <person name="Shea T."/>
            <person name="Sherpa N."/>
            <person name="Shi L."/>
            <person name="Shih D."/>
            <person name="Sparrow T."/>
            <person name="Spaulding J."/>
            <person name="Stalker J."/>
            <person name="Stange-Thomann N."/>
            <person name="Stavropoulos S."/>
            <person name="Stone C."/>
            <person name="Strader C."/>
            <person name="Tesfaye S."/>
            <person name="Thomson T."/>
            <person name="Thoulutsang Y."/>
            <person name="Thoulutsang D."/>
            <person name="Topham K."/>
            <person name="Topping I."/>
            <person name="Tsamla T."/>
            <person name="Vassiliev H."/>
            <person name="Vo A."/>
            <person name="Wangchuk T."/>
            <person name="Wangdi T."/>
            <person name="Weiand M."/>
            <person name="Wilkinson J."/>
            <person name="Wilson A."/>
            <person name="Yadav S."/>
            <person name="Young G."/>
            <person name="Yu Q."/>
            <person name="Zembek L."/>
            <person name="Zhong D."/>
            <person name="Zimmer A."/>
            <person name="Zwirko Z."/>
            <person name="Jaffe D.B."/>
            <person name="Alvarez P."/>
            <person name="Brockman W."/>
            <person name="Butler J."/>
            <person name="Chin C."/>
            <person name="Gnerre S."/>
            <person name="Grabherr M."/>
            <person name="Kleber M."/>
            <person name="Mauceli E."/>
            <person name="MacCallum I."/>
        </authorList>
    </citation>
    <scope>NUCLEOTIDE SEQUENCE [LARGE SCALE GENOMIC DNA]</scope>
    <source>
        <strain evidence="3">white501</strain>
    </source>
</reference>